<keyword evidence="3" id="KW-1185">Reference proteome</keyword>
<feature type="non-terminal residue" evidence="2">
    <location>
        <position position="1"/>
    </location>
</feature>
<dbReference type="AlphaFoldDB" id="A0A9D4Z6L6"/>
<dbReference type="EMBL" id="JABFUD020000022">
    <property type="protein sequence ID" value="KAI5062542.1"/>
    <property type="molecule type" value="Genomic_DNA"/>
</dbReference>
<gene>
    <name evidence="2" type="ORF">GOP47_0023081</name>
</gene>
<organism evidence="2 3">
    <name type="scientific">Adiantum capillus-veneris</name>
    <name type="common">Maidenhair fern</name>
    <dbReference type="NCBI Taxonomy" id="13818"/>
    <lineage>
        <taxon>Eukaryota</taxon>
        <taxon>Viridiplantae</taxon>
        <taxon>Streptophyta</taxon>
        <taxon>Embryophyta</taxon>
        <taxon>Tracheophyta</taxon>
        <taxon>Polypodiopsida</taxon>
        <taxon>Polypodiidae</taxon>
        <taxon>Polypodiales</taxon>
        <taxon>Pteridineae</taxon>
        <taxon>Pteridaceae</taxon>
        <taxon>Vittarioideae</taxon>
        <taxon>Adiantum</taxon>
    </lineage>
</organism>
<name>A0A9D4Z6L6_ADICA</name>
<evidence type="ECO:0000256" key="1">
    <source>
        <dbReference type="SAM" id="MobiDB-lite"/>
    </source>
</evidence>
<evidence type="ECO:0000313" key="2">
    <source>
        <dbReference type="EMBL" id="KAI5062542.1"/>
    </source>
</evidence>
<dbReference type="Proteomes" id="UP000886520">
    <property type="component" value="Chromosome 22"/>
</dbReference>
<accession>A0A9D4Z6L6</accession>
<sequence length="106" mass="11377">ATPRGLTRGQGFDYGSYANEVKSTLSMNVHPNDRTMTTPMRSFNIGSSRGGSKKWPVSSADDMAMHIAGHAGAPLAHIQFAPHFTWGGVDLPSQPHADALGQSWLQ</sequence>
<evidence type="ECO:0000313" key="3">
    <source>
        <dbReference type="Proteomes" id="UP000886520"/>
    </source>
</evidence>
<proteinExistence type="predicted"/>
<comment type="caution">
    <text evidence="2">The sequence shown here is derived from an EMBL/GenBank/DDBJ whole genome shotgun (WGS) entry which is preliminary data.</text>
</comment>
<reference evidence="2" key="1">
    <citation type="submission" date="2021-01" db="EMBL/GenBank/DDBJ databases">
        <title>Adiantum capillus-veneris genome.</title>
        <authorList>
            <person name="Fang Y."/>
            <person name="Liao Q."/>
        </authorList>
    </citation>
    <scope>NUCLEOTIDE SEQUENCE</scope>
    <source>
        <strain evidence="2">H3</strain>
        <tissue evidence="2">Leaf</tissue>
    </source>
</reference>
<protein>
    <submittedName>
        <fullName evidence="2">Uncharacterized protein</fullName>
    </submittedName>
</protein>
<feature type="region of interest" description="Disordered" evidence="1">
    <location>
        <begin position="29"/>
        <end position="56"/>
    </location>
</feature>
<feature type="compositionally biased region" description="Polar residues" evidence="1">
    <location>
        <begin position="29"/>
        <end position="47"/>
    </location>
</feature>